<dbReference type="AlphaFoldDB" id="A0A4R3L7U3"/>
<gene>
    <name evidence="2" type="ORF">EDD58_103531</name>
</gene>
<organism evidence="2 3">
    <name type="scientific">Hazenella coriacea</name>
    <dbReference type="NCBI Taxonomy" id="1179467"/>
    <lineage>
        <taxon>Bacteria</taxon>
        <taxon>Bacillati</taxon>
        <taxon>Bacillota</taxon>
        <taxon>Bacilli</taxon>
        <taxon>Bacillales</taxon>
        <taxon>Thermoactinomycetaceae</taxon>
        <taxon>Hazenella</taxon>
    </lineage>
</organism>
<dbReference type="OrthoDB" id="2351239at2"/>
<dbReference type="PANTHER" id="PTHR40053:SF1">
    <property type="entry name" value="SPORULATION-CONTROL PROTEIN SPO0M"/>
    <property type="match status" value="1"/>
</dbReference>
<comment type="caution">
    <text evidence="2">The sequence shown here is derived from an EMBL/GenBank/DDBJ whole genome shotgun (WGS) entry which is preliminary data.</text>
</comment>
<evidence type="ECO:0000313" key="2">
    <source>
        <dbReference type="EMBL" id="TCS95105.1"/>
    </source>
</evidence>
<dbReference type="InterPro" id="IPR014752">
    <property type="entry name" value="Arrestin-like_C"/>
</dbReference>
<accession>A0A4R3L7U3</accession>
<protein>
    <submittedName>
        <fullName evidence="2">Sporulation-control protein</fullName>
    </submittedName>
</protein>
<feature type="region of interest" description="Disordered" evidence="1">
    <location>
        <begin position="320"/>
        <end position="342"/>
    </location>
</feature>
<dbReference type="InterPro" id="IPR014756">
    <property type="entry name" value="Ig_E-set"/>
</dbReference>
<evidence type="ECO:0000256" key="1">
    <source>
        <dbReference type="SAM" id="MobiDB-lite"/>
    </source>
</evidence>
<dbReference type="PANTHER" id="PTHR40053">
    <property type="entry name" value="SPORULATION-CONTROL PROTEIN SPO0M"/>
    <property type="match status" value="1"/>
</dbReference>
<dbReference type="Pfam" id="PF07070">
    <property type="entry name" value="Spo0M"/>
    <property type="match status" value="1"/>
</dbReference>
<reference evidence="2 3" key="1">
    <citation type="submission" date="2019-03" db="EMBL/GenBank/DDBJ databases">
        <title>Genomic Encyclopedia of Type Strains, Phase IV (KMG-IV): sequencing the most valuable type-strain genomes for metagenomic binning, comparative biology and taxonomic classification.</title>
        <authorList>
            <person name="Goeker M."/>
        </authorList>
    </citation>
    <scope>NUCLEOTIDE SEQUENCE [LARGE SCALE GENOMIC DNA]</scope>
    <source>
        <strain evidence="2 3">DSM 45707</strain>
    </source>
</reference>
<proteinExistence type="predicted"/>
<feature type="region of interest" description="Disordered" evidence="1">
    <location>
        <begin position="241"/>
        <end position="289"/>
    </location>
</feature>
<dbReference type="Proteomes" id="UP000294937">
    <property type="component" value="Unassembled WGS sequence"/>
</dbReference>
<keyword evidence="3" id="KW-1185">Reference proteome</keyword>
<dbReference type="RefSeq" id="WP_131924457.1">
    <property type="nucleotide sequence ID" value="NZ_SMAG01000003.1"/>
</dbReference>
<dbReference type="SUPFAM" id="SSF81296">
    <property type="entry name" value="E set domains"/>
    <property type="match status" value="1"/>
</dbReference>
<dbReference type="Gene3D" id="2.60.40.640">
    <property type="match status" value="1"/>
</dbReference>
<sequence length="342" mass="38491">MFKKLMASFGQGGAKVDLVLQQNQFYLGDQVEGKIIIYGGTVAQQINRIGVSLEMDVRVSGRHYTRTVAQVPFHSSFTIQPHEQKELPFQFVLPNNLLISGNYVSFYFKTHLDIAGGVDHTDKDYISVLPTPELQNVLHALEQLGFREKHDSRKFNGYAQEFELFPTQLYQGQIEEIEFIIALQEDGIRMLFEVDIYSFGHKREVKRELFLDHSLLTNVPNLANYFKQLLDELLAQQSAFGQQPTFGQQSSPYPQNPYSQNPYPQRPQRYFGSSSARHYGHHPHHKHRGFSSGAAGAVGGFAAGMLGGMLINEMMDDDDDGGFGGGFDDEGGFDDFFGGDED</sequence>
<feature type="compositionally biased region" description="Basic residues" evidence="1">
    <location>
        <begin position="278"/>
        <end position="289"/>
    </location>
</feature>
<dbReference type="InterPro" id="IPR009776">
    <property type="entry name" value="Spore_0_M"/>
</dbReference>
<evidence type="ECO:0000313" key="3">
    <source>
        <dbReference type="Proteomes" id="UP000294937"/>
    </source>
</evidence>
<name>A0A4R3L7U3_9BACL</name>
<dbReference type="EMBL" id="SMAG01000003">
    <property type="protein sequence ID" value="TCS95105.1"/>
    <property type="molecule type" value="Genomic_DNA"/>
</dbReference>
<feature type="compositionally biased region" description="Low complexity" evidence="1">
    <location>
        <begin position="248"/>
        <end position="270"/>
    </location>
</feature>